<dbReference type="Proteomes" id="UP000471298">
    <property type="component" value="Unassembled WGS sequence"/>
</dbReference>
<keyword evidence="1" id="KW-0472">Membrane</keyword>
<accession>A0A6N7EVI1</accession>
<evidence type="ECO:0000313" key="2">
    <source>
        <dbReference type="EMBL" id="MPV86774.1"/>
    </source>
</evidence>
<dbReference type="InParanoid" id="A0A6N7EVI1"/>
<feature type="transmembrane region" description="Helical" evidence="1">
    <location>
        <begin position="7"/>
        <end position="26"/>
    </location>
</feature>
<organism evidence="2 3">
    <name type="scientific">Ostreibacterium oceani</name>
    <dbReference type="NCBI Taxonomy" id="2654998"/>
    <lineage>
        <taxon>Bacteria</taxon>
        <taxon>Pseudomonadati</taxon>
        <taxon>Pseudomonadota</taxon>
        <taxon>Gammaproteobacteria</taxon>
        <taxon>Cardiobacteriales</taxon>
        <taxon>Ostreibacteriaceae</taxon>
        <taxon>Ostreibacterium</taxon>
    </lineage>
</organism>
<sequence length="296" mass="31215">MKNINNVVVRWVIGAFFMLSAMQGYAQVNILVATTMESRNDGILATNNLYAEFSSDASWTVTDARNTLGALATVPTPDFSGYDVVVIGATYYGLAPDEMATLQAAIDSQASTSFVLFFDGCCGNGGVSTENINNLVSVVNNTFDPSVIGGTGAFVNNGIENFVLTASPLAASFPGVIRGGAYSPFTGVPDGNVIYRSGDGNDVGFIIPITESVGACVFSMADVSPFNAMAYPSNQGNIGAAFVDAATNPQGSCFLRSTPLPRSVTALNWWSLLVSMMLVFAGVHRYYRNRSCNANS</sequence>
<dbReference type="AlphaFoldDB" id="A0A6N7EVI1"/>
<keyword evidence="1" id="KW-1133">Transmembrane helix</keyword>
<feature type="transmembrane region" description="Helical" evidence="1">
    <location>
        <begin position="267"/>
        <end position="287"/>
    </location>
</feature>
<name>A0A6N7EVI1_9GAMM</name>
<gene>
    <name evidence="2" type="ORF">GCU85_08555</name>
</gene>
<keyword evidence="1" id="KW-0812">Transmembrane</keyword>
<proteinExistence type="predicted"/>
<comment type="caution">
    <text evidence="2">The sequence shown here is derived from an EMBL/GenBank/DDBJ whole genome shotgun (WGS) entry which is preliminary data.</text>
</comment>
<dbReference type="RefSeq" id="WP_152810768.1">
    <property type="nucleotide sequence ID" value="NZ_WHNW01000011.1"/>
</dbReference>
<keyword evidence="3" id="KW-1185">Reference proteome</keyword>
<evidence type="ECO:0008006" key="4">
    <source>
        <dbReference type="Google" id="ProtNLM"/>
    </source>
</evidence>
<protein>
    <recommendedName>
        <fullName evidence="4">IPTL-CTERM protein sorting domain-containing protein</fullName>
    </recommendedName>
</protein>
<dbReference type="EMBL" id="WHNW01000011">
    <property type="protein sequence ID" value="MPV86774.1"/>
    <property type="molecule type" value="Genomic_DNA"/>
</dbReference>
<reference evidence="2 3" key="1">
    <citation type="submission" date="2019-10" db="EMBL/GenBank/DDBJ databases">
        <title>Cardiobacteriales fam. a chemoheterotrophic member of the order Cardiobacteriales, and proposal of Cardiobacteriales fam. nov.</title>
        <authorList>
            <person name="Wang C."/>
        </authorList>
    </citation>
    <scope>NUCLEOTIDE SEQUENCE [LARGE SCALE GENOMIC DNA]</scope>
    <source>
        <strain evidence="2 3">ML27</strain>
    </source>
</reference>
<evidence type="ECO:0000256" key="1">
    <source>
        <dbReference type="SAM" id="Phobius"/>
    </source>
</evidence>
<evidence type="ECO:0000313" key="3">
    <source>
        <dbReference type="Proteomes" id="UP000471298"/>
    </source>
</evidence>